<accession>A0A2Y9BKU9</accession>
<sequence length="292" mass="32695">MSIQLDMILEQMKAQKQSFHEDFDVENLRQTAQMSAQIPPEKDVDFAEILLGSRNTDMAIPSKPREDAVIMYIHGGGFVSGNPKYVRSFTSFLAKKSRMKVYGITYRMAPEYQFPAGPNDCLEAYEALTQMLPDKKIIVLGESAGATYVIVTALMARDKNIRLPDAVVAYAPCGDITGRIDRAEYKDTDPVIGYNALDKIRNLYCPEDADDPYASICLADYKGFPPIRIVWDAGEVLSPDSREIANKAEKAGVYVEAKEWKNTFHTFELLGAMLPEAVEEINDTVHFINNCI</sequence>
<keyword evidence="1" id="KW-0378">Hydrolase</keyword>
<evidence type="ECO:0000259" key="2">
    <source>
        <dbReference type="Pfam" id="PF07859"/>
    </source>
</evidence>
<dbReference type="InterPro" id="IPR013094">
    <property type="entry name" value="AB_hydrolase_3"/>
</dbReference>
<dbReference type="Pfam" id="PF07859">
    <property type="entry name" value="Abhydrolase_3"/>
    <property type="match status" value="1"/>
</dbReference>
<gene>
    <name evidence="3" type="ORF">A8806_11834</name>
</gene>
<proteinExistence type="predicted"/>
<dbReference type="PANTHER" id="PTHR48081:SF8">
    <property type="entry name" value="ALPHA_BETA HYDROLASE FOLD-3 DOMAIN-CONTAINING PROTEIN-RELATED"/>
    <property type="match status" value="1"/>
</dbReference>
<dbReference type="InterPro" id="IPR050300">
    <property type="entry name" value="GDXG_lipolytic_enzyme"/>
</dbReference>
<dbReference type="InterPro" id="IPR029058">
    <property type="entry name" value="AB_hydrolase_fold"/>
</dbReference>
<dbReference type="EMBL" id="QGDL01000018">
    <property type="protein sequence ID" value="PWJ22579.1"/>
    <property type="molecule type" value="Genomic_DNA"/>
</dbReference>
<protein>
    <submittedName>
        <fullName evidence="3">Acetyl esterase/lipase</fullName>
    </submittedName>
</protein>
<evidence type="ECO:0000313" key="3">
    <source>
        <dbReference type="EMBL" id="PWJ22579.1"/>
    </source>
</evidence>
<name>A0A2Y9BKU9_9FIRM</name>
<dbReference type="Proteomes" id="UP000245845">
    <property type="component" value="Unassembled WGS sequence"/>
</dbReference>
<evidence type="ECO:0000256" key="1">
    <source>
        <dbReference type="ARBA" id="ARBA00022801"/>
    </source>
</evidence>
<dbReference type="GO" id="GO:0016787">
    <property type="term" value="F:hydrolase activity"/>
    <property type="evidence" value="ECO:0007669"/>
    <property type="project" value="UniProtKB-KW"/>
</dbReference>
<reference evidence="3 4" key="1">
    <citation type="submission" date="2018-05" db="EMBL/GenBank/DDBJ databases">
        <title>The Hungate 1000. A catalogue of reference genomes from the rumen microbiome.</title>
        <authorList>
            <person name="Kelly W."/>
        </authorList>
    </citation>
    <scope>NUCLEOTIDE SEQUENCE [LARGE SCALE GENOMIC DNA]</scope>
    <source>
        <strain evidence="3 4">NLAE-zl-C242</strain>
    </source>
</reference>
<dbReference type="Gene3D" id="3.40.50.1820">
    <property type="entry name" value="alpha/beta hydrolase"/>
    <property type="match status" value="1"/>
</dbReference>
<organism evidence="3 4">
    <name type="scientific">Faecalicatena orotica</name>
    <dbReference type="NCBI Taxonomy" id="1544"/>
    <lineage>
        <taxon>Bacteria</taxon>
        <taxon>Bacillati</taxon>
        <taxon>Bacillota</taxon>
        <taxon>Clostridia</taxon>
        <taxon>Lachnospirales</taxon>
        <taxon>Lachnospiraceae</taxon>
        <taxon>Faecalicatena</taxon>
    </lineage>
</organism>
<dbReference type="SUPFAM" id="SSF53474">
    <property type="entry name" value="alpha/beta-Hydrolases"/>
    <property type="match status" value="1"/>
</dbReference>
<dbReference type="OrthoDB" id="9815425at2"/>
<dbReference type="PANTHER" id="PTHR48081">
    <property type="entry name" value="AB HYDROLASE SUPERFAMILY PROTEIN C4A8.06C"/>
    <property type="match status" value="1"/>
</dbReference>
<evidence type="ECO:0000313" key="4">
    <source>
        <dbReference type="Proteomes" id="UP000245845"/>
    </source>
</evidence>
<feature type="domain" description="Alpha/beta hydrolase fold-3" evidence="2">
    <location>
        <begin position="70"/>
        <end position="268"/>
    </location>
</feature>
<keyword evidence="4" id="KW-1185">Reference proteome</keyword>
<dbReference type="AlphaFoldDB" id="A0A2Y9BKU9"/>
<dbReference type="RefSeq" id="WP_109733488.1">
    <property type="nucleotide sequence ID" value="NZ_BAAACK010000010.1"/>
</dbReference>
<comment type="caution">
    <text evidence="3">The sequence shown here is derived from an EMBL/GenBank/DDBJ whole genome shotgun (WGS) entry which is preliminary data.</text>
</comment>